<sequence length="17" mass="1835">MEDGFVPASAPTLKSER</sequence>
<name>A0A2K3LXN3_TRIPR</name>
<evidence type="ECO:0000313" key="2">
    <source>
        <dbReference type="Proteomes" id="UP000236291"/>
    </source>
</evidence>
<reference evidence="1 2" key="1">
    <citation type="journal article" date="2014" name="Am. J. Bot.">
        <title>Genome assembly and annotation for red clover (Trifolium pratense; Fabaceae).</title>
        <authorList>
            <person name="Istvanek J."/>
            <person name="Jaros M."/>
            <person name="Krenek A."/>
            <person name="Repkova J."/>
        </authorList>
    </citation>
    <scope>NUCLEOTIDE SEQUENCE [LARGE SCALE GENOMIC DNA]</scope>
    <source>
        <strain evidence="2">cv. Tatra</strain>
        <tissue evidence="1">Young leaves</tissue>
    </source>
</reference>
<evidence type="ECO:0000313" key="1">
    <source>
        <dbReference type="EMBL" id="PNX83294.1"/>
    </source>
</evidence>
<dbReference type="EMBL" id="ASHM01043804">
    <property type="protein sequence ID" value="PNX83294.1"/>
    <property type="molecule type" value="Genomic_DNA"/>
</dbReference>
<accession>A0A2K3LXN3</accession>
<protein>
    <submittedName>
        <fullName evidence="1">Uncharacterized protein</fullName>
    </submittedName>
</protein>
<feature type="non-terminal residue" evidence="1">
    <location>
        <position position="17"/>
    </location>
</feature>
<organism evidence="1 2">
    <name type="scientific">Trifolium pratense</name>
    <name type="common">Red clover</name>
    <dbReference type="NCBI Taxonomy" id="57577"/>
    <lineage>
        <taxon>Eukaryota</taxon>
        <taxon>Viridiplantae</taxon>
        <taxon>Streptophyta</taxon>
        <taxon>Embryophyta</taxon>
        <taxon>Tracheophyta</taxon>
        <taxon>Spermatophyta</taxon>
        <taxon>Magnoliopsida</taxon>
        <taxon>eudicotyledons</taxon>
        <taxon>Gunneridae</taxon>
        <taxon>Pentapetalae</taxon>
        <taxon>rosids</taxon>
        <taxon>fabids</taxon>
        <taxon>Fabales</taxon>
        <taxon>Fabaceae</taxon>
        <taxon>Papilionoideae</taxon>
        <taxon>50 kb inversion clade</taxon>
        <taxon>NPAAA clade</taxon>
        <taxon>Hologalegina</taxon>
        <taxon>IRL clade</taxon>
        <taxon>Trifolieae</taxon>
        <taxon>Trifolium</taxon>
    </lineage>
</organism>
<dbReference type="Proteomes" id="UP000236291">
    <property type="component" value="Unassembled WGS sequence"/>
</dbReference>
<gene>
    <name evidence="1" type="ORF">L195_g039334</name>
</gene>
<proteinExistence type="predicted"/>
<reference evidence="1 2" key="2">
    <citation type="journal article" date="2017" name="Front. Plant Sci.">
        <title>Gene Classification and Mining of Molecular Markers Useful in Red Clover (Trifolium pratense) Breeding.</title>
        <authorList>
            <person name="Istvanek J."/>
            <person name="Dluhosova J."/>
            <person name="Dluhos P."/>
            <person name="Patkova L."/>
            <person name="Nedelnik J."/>
            <person name="Repkova J."/>
        </authorList>
    </citation>
    <scope>NUCLEOTIDE SEQUENCE [LARGE SCALE GENOMIC DNA]</scope>
    <source>
        <strain evidence="2">cv. Tatra</strain>
        <tissue evidence="1">Young leaves</tissue>
    </source>
</reference>
<dbReference type="AlphaFoldDB" id="A0A2K3LXN3"/>
<comment type="caution">
    <text evidence="1">The sequence shown here is derived from an EMBL/GenBank/DDBJ whole genome shotgun (WGS) entry which is preliminary data.</text>
</comment>